<accession>A0A371NPK1</accession>
<dbReference type="Proteomes" id="UP000262172">
    <property type="component" value="Unassembled WGS sequence"/>
</dbReference>
<evidence type="ECO:0000256" key="5">
    <source>
        <dbReference type="ARBA" id="ARBA00022692"/>
    </source>
</evidence>
<evidence type="ECO:0000256" key="3">
    <source>
        <dbReference type="ARBA" id="ARBA00022448"/>
    </source>
</evidence>
<dbReference type="PANTHER" id="PTHR30269">
    <property type="entry name" value="TRANSMEMBRANE PROTEIN YFCA"/>
    <property type="match status" value="1"/>
</dbReference>
<dbReference type="InterPro" id="IPR002781">
    <property type="entry name" value="TM_pro_TauE-like"/>
</dbReference>
<dbReference type="EMBL" id="QUAB01000048">
    <property type="protein sequence ID" value="REJ04126.1"/>
    <property type="molecule type" value="Genomic_DNA"/>
</dbReference>
<comment type="similarity">
    <text evidence="2 8">Belongs to the 4-toluene sulfonate uptake permease (TSUP) (TC 2.A.102) family.</text>
</comment>
<evidence type="ECO:0000256" key="8">
    <source>
        <dbReference type="RuleBase" id="RU363041"/>
    </source>
</evidence>
<evidence type="ECO:0000313" key="10">
    <source>
        <dbReference type="Proteomes" id="UP000262172"/>
    </source>
</evidence>
<dbReference type="RefSeq" id="WP_116243642.1">
    <property type="nucleotide sequence ID" value="NZ_QUAB01000048.1"/>
</dbReference>
<dbReference type="InterPro" id="IPR052017">
    <property type="entry name" value="TSUP"/>
</dbReference>
<dbReference type="PANTHER" id="PTHR30269:SF0">
    <property type="entry name" value="MEMBRANE TRANSPORTER PROTEIN YFCA-RELATED"/>
    <property type="match status" value="1"/>
</dbReference>
<feature type="transmembrane region" description="Helical" evidence="8">
    <location>
        <begin position="231"/>
        <end position="251"/>
    </location>
</feature>
<evidence type="ECO:0000256" key="1">
    <source>
        <dbReference type="ARBA" id="ARBA00004651"/>
    </source>
</evidence>
<keyword evidence="4 8" id="KW-1003">Cell membrane</keyword>
<dbReference type="Pfam" id="PF01925">
    <property type="entry name" value="TauE"/>
    <property type="match status" value="1"/>
</dbReference>
<feature type="transmembrane region" description="Helical" evidence="8">
    <location>
        <begin position="74"/>
        <end position="94"/>
    </location>
</feature>
<keyword evidence="7 8" id="KW-0472">Membrane</keyword>
<feature type="transmembrane region" description="Helical" evidence="8">
    <location>
        <begin position="188"/>
        <end position="219"/>
    </location>
</feature>
<feature type="transmembrane region" description="Helical" evidence="8">
    <location>
        <begin position="42"/>
        <end position="62"/>
    </location>
</feature>
<protein>
    <recommendedName>
        <fullName evidence="8">Probable membrane transporter protein</fullName>
    </recommendedName>
</protein>
<evidence type="ECO:0000256" key="6">
    <source>
        <dbReference type="ARBA" id="ARBA00022989"/>
    </source>
</evidence>
<keyword evidence="5 8" id="KW-0812">Transmembrane</keyword>
<dbReference type="OrthoDB" id="3782574at2"/>
<evidence type="ECO:0000256" key="4">
    <source>
        <dbReference type="ARBA" id="ARBA00022475"/>
    </source>
</evidence>
<comment type="caution">
    <text evidence="9">The sequence shown here is derived from an EMBL/GenBank/DDBJ whole genome shotgun (WGS) entry which is preliminary data.</text>
</comment>
<dbReference type="AlphaFoldDB" id="A0A371NPK1"/>
<keyword evidence="6 8" id="KW-1133">Transmembrane helix</keyword>
<keyword evidence="10" id="KW-1185">Reference proteome</keyword>
<sequence>MELLDAALIALAGTAAGAINALAGGGSLVTFPTLLALGYPPVLANVTNTVAAFPGYVGGAWGYRAELSGQRRRILVLGVLTAVGALIGSALLLLGSEGTFRAVVPWLILGSTVLMAVQPAISKALARRAAGPERLTWAGVGELGVGIYGGYFNAGLGFMMLGVMGMTLNDGIQRLNALKSVMSAVASLVSLVFFVIFAEVAWPAAIIMAISGLVGGWIGARVGRRIPPAPLRWSIVAFGLILFLMMLTGVLG</sequence>
<feature type="transmembrane region" description="Helical" evidence="8">
    <location>
        <begin position="147"/>
        <end position="168"/>
    </location>
</feature>
<comment type="subcellular location">
    <subcellularLocation>
        <location evidence="1 8">Cell membrane</location>
        <topology evidence="1 8">Multi-pass membrane protein</topology>
    </subcellularLocation>
</comment>
<proteinExistence type="inferred from homology"/>
<organism evidence="9 10">
    <name type="scientific">Microbacterium bovistercoris</name>
    <dbReference type="NCBI Taxonomy" id="2293570"/>
    <lineage>
        <taxon>Bacteria</taxon>
        <taxon>Bacillati</taxon>
        <taxon>Actinomycetota</taxon>
        <taxon>Actinomycetes</taxon>
        <taxon>Micrococcales</taxon>
        <taxon>Microbacteriaceae</taxon>
        <taxon>Microbacterium</taxon>
    </lineage>
</organism>
<keyword evidence="3" id="KW-0813">Transport</keyword>
<name>A0A371NPK1_9MICO</name>
<evidence type="ECO:0000313" key="9">
    <source>
        <dbReference type="EMBL" id="REJ04126.1"/>
    </source>
</evidence>
<gene>
    <name evidence="9" type="ORF">DY023_17665</name>
</gene>
<evidence type="ECO:0000256" key="2">
    <source>
        <dbReference type="ARBA" id="ARBA00009142"/>
    </source>
</evidence>
<dbReference type="GO" id="GO:0005886">
    <property type="term" value="C:plasma membrane"/>
    <property type="evidence" value="ECO:0007669"/>
    <property type="project" value="UniProtKB-SubCell"/>
</dbReference>
<reference evidence="9 10" key="1">
    <citation type="submission" date="2018-08" db="EMBL/GenBank/DDBJ databases">
        <title>Isolation, diversity and antifungal activity of Actinobacteria from cow dung.</title>
        <authorList>
            <person name="Ling L."/>
        </authorList>
    </citation>
    <scope>NUCLEOTIDE SEQUENCE [LARGE SCALE GENOMIC DNA]</scope>
    <source>
        <strain evidence="9 10">NEAU-LLE</strain>
    </source>
</reference>
<evidence type="ECO:0000256" key="7">
    <source>
        <dbReference type="ARBA" id="ARBA00023136"/>
    </source>
</evidence>